<name>A0ABT4SR21_9ACTN</name>
<dbReference type="PANTHER" id="PTHR43223:SF1">
    <property type="entry name" value="ALKYL_ARYL-SULFATASE BDS1"/>
    <property type="match status" value="1"/>
</dbReference>
<feature type="domain" description="Metallo-beta-lactamase" evidence="5">
    <location>
        <begin position="81"/>
        <end position="280"/>
    </location>
</feature>
<accession>A0ABT4SR21</accession>
<dbReference type="EMBL" id="JAPNUD010000006">
    <property type="protein sequence ID" value="MDA0639706.1"/>
    <property type="molecule type" value="Genomic_DNA"/>
</dbReference>
<evidence type="ECO:0000256" key="3">
    <source>
        <dbReference type="ARBA" id="ARBA00022833"/>
    </source>
</evidence>
<keyword evidence="3" id="KW-0862">Zinc</keyword>
<evidence type="ECO:0000313" key="7">
    <source>
        <dbReference type="Proteomes" id="UP001212498"/>
    </source>
</evidence>
<evidence type="ECO:0000256" key="2">
    <source>
        <dbReference type="ARBA" id="ARBA00022801"/>
    </source>
</evidence>
<dbReference type="Pfam" id="PF14864">
    <property type="entry name" value="Alkyl_sulf_C"/>
    <property type="match status" value="1"/>
</dbReference>
<dbReference type="InterPro" id="IPR029228">
    <property type="entry name" value="Alkyl_sulf_dimr"/>
</dbReference>
<dbReference type="Gene3D" id="3.30.1050.10">
    <property type="entry name" value="SCP2 sterol-binding domain"/>
    <property type="match status" value="1"/>
</dbReference>
<dbReference type="InterPro" id="IPR044097">
    <property type="entry name" value="Bds1/SdsA1_MBL-fold"/>
</dbReference>
<dbReference type="CDD" id="cd07710">
    <property type="entry name" value="arylsulfatase_Sdsa1-like_MBL-fold"/>
    <property type="match status" value="1"/>
</dbReference>
<dbReference type="Pfam" id="PF00753">
    <property type="entry name" value="Lactamase_B"/>
    <property type="match status" value="1"/>
</dbReference>
<dbReference type="Gene3D" id="1.25.40.880">
    <property type="entry name" value="Alkyl sulfatase, dimerisation domain"/>
    <property type="match status" value="1"/>
</dbReference>
<evidence type="ECO:0000256" key="4">
    <source>
        <dbReference type="ARBA" id="ARBA00033751"/>
    </source>
</evidence>
<dbReference type="RefSeq" id="WP_271275160.1">
    <property type="nucleotide sequence ID" value="NZ_BAABFD010000028.1"/>
</dbReference>
<protein>
    <submittedName>
        <fullName evidence="6">MBL fold metallo-hydrolase</fullName>
    </submittedName>
</protein>
<evidence type="ECO:0000259" key="5">
    <source>
        <dbReference type="SMART" id="SM00849"/>
    </source>
</evidence>
<dbReference type="Pfam" id="PF14863">
    <property type="entry name" value="Alkyl_sulf_dimr"/>
    <property type="match status" value="1"/>
</dbReference>
<keyword evidence="7" id="KW-1185">Reference proteome</keyword>
<dbReference type="SUPFAM" id="SSF55718">
    <property type="entry name" value="SCP-like"/>
    <property type="match status" value="1"/>
</dbReference>
<evidence type="ECO:0000256" key="1">
    <source>
        <dbReference type="ARBA" id="ARBA00022723"/>
    </source>
</evidence>
<comment type="caution">
    <text evidence="6">The sequence shown here is derived from an EMBL/GenBank/DDBJ whole genome shotgun (WGS) entry which is preliminary data.</text>
</comment>
<dbReference type="Gene3D" id="3.60.15.30">
    <property type="entry name" value="Metallo-beta-lactamase domain"/>
    <property type="match status" value="1"/>
</dbReference>
<evidence type="ECO:0000313" key="6">
    <source>
        <dbReference type="EMBL" id="MDA0639706.1"/>
    </source>
</evidence>
<dbReference type="InterPro" id="IPR036866">
    <property type="entry name" value="RibonucZ/Hydroxyglut_hydro"/>
</dbReference>
<dbReference type="Proteomes" id="UP001212498">
    <property type="component" value="Unassembled WGS sequence"/>
</dbReference>
<keyword evidence="2" id="KW-0378">Hydrolase</keyword>
<dbReference type="InterPro" id="IPR029229">
    <property type="entry name" value="Alkyl_sulf_C"/>
</dbReference>
<organism evidence="6 7">
    <name type="scientific">Nonomuraea ferruginea</name>
    <dbReference type="NCBI Taxonomy" id="46174"/>
    <lineage>
        <taxon>Bacteria</taxon>
        <taxon>Bacillati</taxon>
        <taxon>Actinomycetota</taxon>
        <taxon>Actinomycetes</taxon>
        <taxon>Streptosporangiales</taxon>
        <taxon>Streptosporangiaceae</taxon>
        <taxon>Nonomuraea</taxon>
    </lineage>
</organism>
<reference evidence="6 7" key="1">
    <citation type="submission" date="2022-11" db="EMBL/GenBank/DDBJ databases">
        <title>Nonomuraea corallina sp. nov., a new species of the genus Nonomuraea isolated from sea side sediment in Thai sea.</title>
        <authorList>
            <person name="Ngamcharungchit C."/>
            <person name="Matsumoto A."/>
            <person name="Suriyachadkun C."/>
            <person name="Panbangred W."/>
            <person name="Inahashi Y."/>
            <person name="Intra B."/>
        </authorList>
    </citation>
    <scope>NUCLEOTIDE SEQUENCE [LARGE SCALE GENOMIC DNA]</scope>
    <source>
        <strain evidence="6 7">DSM 43553</strain>
    </source>
</reference>
<dbReference type="PANTHER" id="PTHR43223">
    <property type="entry name" value="ALKYL/ARYL-SULFATASE"/>
    <property type="match status" value="1"/>
</dbReference>
<dbReference type="InterPro" id="IPR036527">
    <property type="entry name" value="SCP2_sterol-bd_dom_sf"/>
</dbReference>
<gene>
    <name evidence="6" type="ORF">OUY24_03630</name>
</gene>
<dbReference type="InterPro" id="IPR038536">
    <property type="entry name" value="Alkyl/aryl-sulf_dimr_sf"/>
</dbReference>
<dbReference type="InterPro" id="IPR001279">
    <property type="entry name" value="Metallo-B-lactamas"/>
</dbReference>
<dbReference type="SUPFAM" id="SSF56281">
    <property type="entry name" value="Metallo-hydrolase/oxidoreductase"/>
    <property type="match status" value="1"/>
</dbReference>
<dbReference type="InterPro" id="IPR052195">
    <property type="entry name" value="Bact_Alkyl/Aryl-Sulfatase"/>
</dbReference>
<dbReference type="SMART" id="SM00849">
    <property type="entry name" value="Lactamase_B"/>
    <property type="match status" value="1"/>
</dbReference>
<sequence>MAELPYEADDDRGAGFVAPLASAVVRDADGKVVWDADAYGRVDGGCPATAHPSLWAQAGLLARRGLYEVAEGVYQVRGLDRAAMTLVEGDTGVVVVDPLRSAECAVAALRLYRGHRGDRPVSAVIYSHSRADRFGGSRGVTLGGVPVLAPAGFLDRAAEEFLYAAPAANRRAAYTYGPALPGGPEGRLGPARSAGTVSLVPPTALIERTGQEETLDGVRFLFQLVPGAALAFLLPERRALGLAVNAGDPPGGCDPRLWTRGLSEAVTLFAGRADVAFAAHHEPVRGGEEVTRLLERHRDLHSYLHDQTVRLMNKGLTPQEIAECLQLPPALAALPGSAGVIRAVYQHYLGWFDGNPAHLWEHPPRQSAIRYVECLGGGAAVVALAERYAAGGDLRFAAQLLNHAVFADEGNKRARDLLAEVYTRLGHGARDPAWRNAYLMGALELTDGIAAADGGTVAPGTLAALGAEQVLDALAVRVDGPKAWSENLAIDWHLTDLGRRYRTVLSNGVLIRQADPPEGPVDLTLRLTQAQLVALLAGRGVGEVSREGDMRALKRLFAALDAPVPGFAIVTP</sequence>
<comment type="similarity">
    <text evidence="4">Belongs to the metallo-beta-lactamase superfamily. Type III sulfatase family.</text>
</comment>
<proteinExistence type="inferred from homology"/>
<keyword evidence="1" id="KW-0479">Metal-binding</keyword>